<evidence type="ECO:0000256" key="3">
    <source>
        <dbReference type="ARBA" id="ARBA00022692"/>
    </source>
</evidence>
<dbReference type="GO" id="GO:0005886">
    <property type="term" value="C:plasma membrane"/>
    <property type="evidence" value="ECO:0007669"/>
    <property type="project" value="UniProtKB-SubCell"/>
</dbReference>
<feature type="transmembrane region" description="Helical" evidence="7">
    <location>
        <begin position="72"/>
        <end position="92"/>
    </location>
</feature>
<proteinExistence type="inferred from homology"/>
<evidence type="ECO:0000256" key="5">
    <source>
        <dbReference type="ARBA" id="ARBA00023136"/>
    </source>
</evidence>
<dbReference type="GO" id="GO:0022857">
    <property type="term" value="F:transmembrane transporter activity"/>
    <property type="evidence" value="ECO:0007669"/>
    <property type="project" value="InterPro"/>
</dbReference>
<name>B2FMN8_STRMK</name>
<evidence type="ECO:0000313" key="8">
    <source>
        <dbReference type="EMBL" id="CAQ44221.1"/>
    </source>
</evidence>
<dbReference type="PANTHER" id="PTHR30561">
    <property type="entry name" value="SMR FAMILY PROTON-DEPENDENT DRUG EFFLUX TRANSPORTER SUGE"/>
    <property type="match status" value="1"/>
</dbReference>
<dbReference type="EnsemblBacteria" id="CAQ44221">
    <property type="protein sequence ID" value="CAQ44221"/>
    <property type="gene ID" value="Smlt0637"/>
</dbReference>
<comment type="subcellular location">
    <subcellularLocation>
        <location evidence="1 6">Cell membrane</location>
        <topology evidence="1 6">Multi-pass membrane protein</topology>
    </subcellularLocation>
</comment>
<keyword evidence="3 6" id="KW-0812">Transmembrane</keyword>
<dbReference type="Gene3D" id="1.10.3730.20">
    <property type="match status" value="1"/>
</dbReference>
<keyword evidence="4 7" id="KW-1133">Transmembrane helix</keyword>
<feature type="transmembrane region" description="Helical" evidence="7">
    <location>
        <begin position="43"/>
        <end position="60"/>
    </location>
</feature>
<gene>
    <name evidence="8" type="ordered locus">Smlt0637</name>
</gene>
<dbReference type="GeneID" id="93831682"/>
<organism evidence="8 9">
    <name type="scientific">Stenotrophomonas maltophilia (strain K279a)</name>
    <dbReference type="NCBI Taxonomy" id="522373"/>
    <lineage>
        <taxon>Bacteria</taxon>
        <taxon>Pseudomonadati</taxon>
        <taxon>Pseudomonadota</taxon>
        <taxon>Gammaproteobacteria</taxon>
        <taxon>Lysobacterales</taxon>
        <taxon>Lysobacteraceae</taxon>
        <taxon>Stenotrophomonas</taxon>
        <taxon>Stenotrophomonas maltophilia group</taxon>
    </lineage>
</organism>
<dbReference type="SUPFAM" id="SSF103481">
    <property type="entry name" value="Multidrug resistance efflux transporter EmrE"/>
    <property type="match status" value="1"/>
</dbReference>
<comment type="similarity">
    <text evidence="6">Belongs to the drug/metabolite transporter (DMT) superfamily. Small multidrug resistance (SMR) (TC 2.A.7.1) family.</text>
</comment>
<dbReference type="KEGG" id="sml:Smlt0637"/>
<evidence type="ECO:0000256" key="2">
    <source>
        <dbReference type="ARBA" id="ARBA00022475"/>
    </source>
</evidence>
<keyword evidence="2" id="KW-1003">Cell membrane</keyword>
<dbReference type="HOGENOM" id="CLU_131462_4_3_6"/>
<dbReference type="AlphaFoldDB" id="B2FMN8"/>
<sequence>MNKWLILVVGILCNAGASALIKVAVSAPRQFPSLTDPMGALRNWPFWTGLSLYGGAFLLYSMSLARLPLNVAHPISTAGAIALVACVSVIAFREPMPWTTVAGIALILSGVVLITVHAP</sequence>
<dbReference type="InterPro" id="IPR037185">
    <property type="entry name" value="EmrE-like"/>
</dbReference>
<protein>
    <submittedName>
        <fullName evidence="8">Transmembrane protein</fullName>
    </submittedName>
</protein>
<evidence type="ECO:0000256" key="1">
    <source>
        <dbReference type="ARBA" id="ARBA00004651"/>
    </source>
</evidence>
<evidence type="ECO:0000256" key="7">
    <source>
        <dbReference type="SAM" id="Phobius"/>
    </source>
</evidence>
<dbReference type="eggNOG" id="COG2076">
    <property type="taxonomic scope" value="Bacteria"/>
</dbReference>
<dbReference type="RefSeq" id="WP_012479074.1">
    <property type="nucleotide sequence ID" value="NC_010943.1"/>
</dbReference>
<dbReference type="InterPro" id="IPR045324">
    <property type="entry name" value="Small_multidrug_res"/>
</dbReference>
<evidence type="ECO:0000313" key="9">
    <source>
        <dbReference type="Proteomes" id="UP000008840"/>
    </source>
</evidence>
<dbReference type="InterPro" id="IPR000390">
    <property type="entry name" value="Small_drug/metabolite_transptr"/>
</dbReference>
<dbReference type="EMBL" id="AM743169">
    <property type="protein sequence ID" value="CAQ44221.1"/>
    <property type="molecule type" value="Genomic_DNA"/>
</dbReference>
<dbReference type="Proteomes" id="UP000008840">
    <property type="component" value="Chromosome"/>
</dbReference>
<keyword evidence="5 7" id="KW-0472">Membrane</keyword>
<feature type="transmembrane region" description="Helical" evidence="7">
    <location>
        <begin position="98"/>
        <end position="118"/>
    </location>
</feature>
<evidence type="ECO:0000256" key="6">
    <source>
        <dbReference type="RuleBase" id="RU003942"/>
    </source>
</evidence>
<accession>B2FMN8</accession>
<reference evidence="8 9" key="1">
    <citation type="journal article" date="2008" name="Genome Biol.">
        <title>The complete genome, comparative and functional analysis of Stenotrophomonas maltophilia reveals an organism heavily shielded by drug resistance determinants.</title>
        <authorList>
            <person name="Crossman L.C."/>
            <person name="Gould V.C."/>
            <person name="Dow J.M."/>
            <person name="Vernikos G.S."/>
            <person name="Okazaki A."/>
            <person name="Sebaihia M."/>
            <person name="Saunders D."/>
            <person name="Arrowsmith C."/>
            <person name="Carver T."/>
            <person name="Peters N."/>
            <person name="Adlem E."/>
            <person name="Kerhornou A."/>
            <person name="Lord A."/>
            <person name="Murphy L."/>
            <person name="Seeger K."/>
            <person name="Squares R."/>
            <person name="Rutter S."/>
            <person name="Quail M.A."/>
            <person name="Rajandream M.A."/>
            <person name="Harris D."/>
            <person name="Churcher C."/>
            <person name="Bentley S.D."/>
            <person name="Parkhill J."/>
            <person name="Thomson N.R."/>
            <person name="Avison M.B."/>
        </authorList>
    </citation>
    <scope>NUCLEOTIDE SEQUENCE [LARGE SCALE GENOMIC DNA]</scope>
    <source>
        <strain evidence="8 9">K279a</strain>
    </source>
</reference>
<dbReference type="PANTHER" id="PTHR30561:SF9">
    <property type="entry name" value="4-AMINO-4-DEOXY-L-ARABINOSE-PHOSPHOUNDECAPRENOL FLIPPASE SUBUNIT ARNF-RELATED"/>
    <property type="match status" value="1"/>
</dbReference>
<evidence type="ECO:0000256" key="4">
    <source>
        <dbReference type="ARBA" id="ARBA00022989"/>
    </source>
</evidence>
<dbReference type="Pfam" id="PF00893">
    <property type="entry name" value="Multi_Drug_Res"/>
    <property type="match status" value="1"/>
</dbReference>
<keyword evidence="9" id="KW-1185">Reference proteome</keyword>